<evidence type="ECO:0000313" key="3">
    <source>
        <dbReference type="Proteomes" id="UP000664701"/>
    </source>
</evidence>
<evidence type="ECO:0000259" key="1">
    <source>
        <dbReference type="PROSITE" id="PS51186"/>
    </source>
</evidence>
<dbReference type="Pfam" id="PF13673">
    <property type="entry name" value="Acetyltransf_10"/>
    <property type="match status" value="1"/>
</dbReference>
<dbReference type="InterPro" id="IPR016181">
    <property type="entry name" value="Acyl_CoA_acyltransferase"/>
</dbReference>
<dbReference type="Gene3D" id="3.40.630.30">
    <property type="match status" value="1"/>
</dbReference>
<evidence type="ECO:0000313" key="2">
    <source>
        <dbReference type="EMBL" id="WYJ75849.1"/>
    </source>
</evidence>
<reference evidence="2 3" key="1">
    <citation type="submission" date="2024-03" db="EMBL/GenBank/DDBJ databases">
        <title>The Genome Sequence of Enterococcus sp. DIV2402.</title>
        <authorList>
            <consortium name="The Broad Institute Genomics Platform"/>
            <consortium name="The Broad Institute Microbial Omics Core"/>
            <consortium name="The Broad Institute Genomic Center for Infectious Diseases"/>
            <person name="Earl A."/>
            <person name="Manson A."/>
            <person name="Gilmore M."/>
            <person name="Schwartman J."/>
            <person name="Shea T."/>
            <person name="Abouelleil A."/>
            <person name="Cao P."/>
            <person name="Chapman S."/>
            <person name="Cusick C."/>
            <person name="Young S."/>
            <person name="Neafsey D."/>
            <person name="Nusbaum C."/>
            <person name="Birren B."/>
        </authorList>
    </citation>
    <scope>NUCLEOTIDE SEQUENCE [LARGE SCALE GENOMIC DNA]</scope>
    <source>
        <strain evidence="2 3">DIV2402</strain>
    </source>
</reference>
<dbReference type="SUPFAM" id="SSF55729">
    <property type="entry name" value="Acyl-CoA N-acyltransferases (Nat)"/>
    <property type="match status" value="1"/>
</dbReference>
<dbReference type="Proteomes" id="UP000664701">
    <property type="component" value="Chromosome"/>
</dbReference>
<protein>
    <submittedName>
        <fullName evidence="2">ElaA protein</fullName>
    </submittedName>
</protein>
<accession>A0ABZ2SNR8</accession>
<sequence length="147" mass="17217">MQIRMKNFSELTTLEYHRLMEIRVAVFVVEQECPYQEVDAIDLDAIHLWFADETGKVLAYARIYQEVESLHFGRVLVAKEMRGQRLGERLITEVMTFIEKNYPLQPIKISAQAHLQDFYGAFGFQAVSNEYLEDGIPHLDMQKKPNY</sequence>
<proteinExistence type="predicted"/>
<keyword evidence="3" id="KW-1185">Reference proteome</keyword>
<organism evidence="2 3">
    <name type="scientific">Candidatus Enterococcus lowellii</name>
    <dbReference type="NCBI Taxonomy" id="2230877"/>
    <lineage>
        <taxon>Bacteria</taxon>
        <taxon>Bacillati</taxon>
        <taxon>Bacillota</taxon>
        <taxon>Bacilli</taxon>
        <taxon>Lactobacillales</taxon>
        <taxon>Enterococcaceae</taxon>
        <taxon>Enterococcus</taxon>
    </lineage>
</organism>
<feature type="domain" description="N-acetyltransferase" evidence="1">
    <location>
        <begin position="6"/>
        <end position="146"/>
    </location>
</feature>
<gene>
    <name evidence="2" type="ORF">DOK78_000437</name>
</gene>
<dbReference type="InterPro" id="IPR000182">
    <property type="entry name" value="GNAT_dom"/>
</dbReference>
<dbReference type="PROSITE" id="PS51186">
    <property type="entry name" value="GNAT"/>
    <property type="match status" value="1"/>
</dbReference>
<dbReference type="EMBL" id="CP147251">
    <property type="protein sequence ID" value="WYJ75849.1"/>
    <property type="molecule type" value="Genomic_DNA"/>
</dbReference>
<dbReference type="CDD" id="cd04301">
    <property type="entry name" value="NAT_SF"/>
    <property type="match status" value="1"/>
</dbReference>
<dbReference type="RefSeq" id="WP_207941919.1">
    <property type="nucleotide sequence ID" value="NZ_CP147251.1"/>
</dbReference>
<name>A0ABZ2SNR8_9ENTE</name>